<evidence type="ECO:0000256" key="1">
    <source>
        <dbReference type="SAM" id="Phobius"/>
    </source>
</evidence>
<organism evidence="2 3">
    <name type="scientific">uncultured phage cr108_1</name>
    <dbReference type="NCBI Taxonomy" id="2772069"/>
    <lineage>
        <taxon>Viruses</taxon>
        <taxon>Duplodnaviria</taxon>
        <taxon>Heunggongvirae</taxon>
        <taxon>Uroviricota</taxon>
        <taxon>Caudoviricetes</taxon>
        <taxon>Crassvirales</taxon>
        <taxon>Steigviridae</taxon>
        <taxon>Asinivirinae</taxon>
        <taxon>Pipoluvirus</taxon>
        <taxon>Pipoluvirus rarus</taxon>
    </lineage>
</organism>
<keyword evidence="3" id="KW-1185">Reference proteome</keyword>
<evidence type="ECO:0000313" key="2">
    <source>
        <dbReference type="EMBL" id="QOR58939.1"/>
    </source>
</evidence>
<dbReference type="KEGG" id="vg:65129431"/>
<feature type="transmembrane region" description="Helical" evidence="1">
    <location>
        <begin position="30"/>
        <end position="51"/>
    </location>
</feature>
<accession>A0A7M1RZF3</accession>
<name>A0A7M1RZF3_9CAUD</name>
<evidence type="ECO:0000313" key="3">
    <source>
        <dbReference type="Proteomes" id="UP000594030"/>
    </source>
</evidence>
<dbReference type="EMBL" id="MT774385">
    <property type="protein sequence ID" value="QOR58939.1"/>
    <property type="molecule type" value="Genomic_DNA"/>
</dbReference>
<keyword evidence="1" id="KW-0812">Transmembrane</keyword>
<dbReference type="RefSeq" id="YP_010111097.1">
    <property type="nucleotide sequence ID" value="NC_055878.1"/>
</dbReference>
<reference evidence="2 3" key="1">
    <citation type="submission" date="2020-07" db="EMBL/GenBank/DDBJ databases">
        <title>Taxonomic proposal: Crassvirales, a new order of highly abundant and diverse bacterial viruses.</title>
        <authorList>
            <person name="Shkoporov A.N."/>
            <person name="Stockdale S.R."/>
            <person name="Guerin E."/>
            <person name="Ross R.P."/>
            <person name="Hill C."/>
        </authorList>
    </citation>
    <scope>NUCLEOTIDE SEQUENCE [LARGE SCALE GENOMIC DNA]</scope>
</reference>
<proteinExistence type="predicted"/>
<sequence length="54" mass="6096">MIPHLTVLTLLVVQLVLVVTLNDELEVPDWVKFCAFIPVIGLIAELIAIIYHKK</sequence>
<dbReference type="Proteomes" id="UP000594030">
    <property type="component" value="Segment"/>
</dbReference>
<dbReference type="GeneID" id="65129431"/>
<keyword evidence="1" id="KW-1133">Transmembrane helix</keyword>
<keyword evidence="1" id="KW-0472">Membrane</keyword>
<protein>
    <submittedName>
        <fullName evidence="2">Uncharacterized protein</fullName>
    </submittedName>
</protein>